<dbReference type="InterPro" id="IPR013087">
    <property type="entry name" value="Znf_C2H2_type"/>
</dbReference>
<evidence type="ECO:0000256" key="4">
    <source>
        <dbReference type="ARBA" id="ARBA00022771"/>
    </source>
</evidence>
<dbReference type="GO" id="GO:0008270">
    <property type="term" value="F:zinc ion binding"/>
    <property type="evidence" value="ECO:0007669"/>
    <property type="project" value="UniProtKB-KW"/>
</dbReference>
<sequence length="159" mass="18811">MELVDDGKNPLYIVECVNVKQELDEQEYSLETLEEITIKMEETEDDPIGYMEENTVYSITPEVTLTVKKTKKRRFYKCDVEGCNKAYTKSSHVKAHKRTHTGEKPYACTWEGCEWKFNRSDELKRHYRKHTGARPYECAICEKTFVRADHLNIHMKRHS</sequence>
<dbReference type="PROSITE" id="PS50157">
    <property type="entry name" value="ZINC_FINGER_C2H2_2"/>
    <property type="match status" value="3"/>
</dbReference>
<keyword evidence="6" id="KW-0539">Nucleus</keyword>
<dbReference type="AlphaFoldDB" id="A0A9N9MTN2"/>
<organism evidence="9 10">
    <name type="scientific">Ceutorhynchus assimilis</name>
    <name type="common">cabbage seed weevil</name>
    <dbReference type="NCBI Taxonomy" id="467358"/>
    <lineage>
        <taxon>Eukaryota</taxon>
        <taxon>Metazoa</taxon>
        <taxon>Ecdysozoa</taxon>
        <taxon>Arthropoda</taxon>
        <taxon>Hexapoda</taxon>
        <taxon>Insecta</taxon>
        <taxon>Pterygota</taxon>
        <taxon>Neoptera</taxon>
        <taxon>Endopterygota</taxon>
        <taxon>Coleoptera</taxon>
        <taxon>Polyphaga</taxon>
        <taxon>Cucujiformia</taxon>
        <taxon>Curculionidae</taxon>
        <taxon>Ceutorhynchinae</taxon>
        <taxon>Ceutorhynchus</taxon>
    </lineage>
</organism>
<keyword evidence="2" id="KW-0479">Metal-binding</keyword>
<dbReference type="Pfam" id="PF00096">
    <property type="entry name" value="zf-C2H2"/>
    <property type="match status" value="3"/>
</dbReference>
<dbReference type="PROSITE" id="PS00028">
    <property type="entry name" value="ZINC_FINGER_C2H2_1"/>
    <property type="match status" value="3"/>
</dbReference>
<feature type="domain" description="C2H2-type" evidence="8">
    <location>
        <begin position="136"/>
        <end position="159"/>
    </location>
</feature>
<dbReference type="SUPFAM" id="SSF57667">
    <property type="entry name" value="beta-beta-alpha zinc fingers"/>
    <property type="match status" value="2"/>
</dbReference>
<dbReference type="GO" id="GO:0000978">
    <property type="term" value="F:RNA polymerase II cis-regulatory region sequence-specific DNA binding"/>
    <property type="evidence" value="ECO:0007669"/>
    <property type="project" value="TreeGrafter"/>
</dbReference>
<dbReference type="FunFam" id="3.30.160.60:FF:000624">
    <property type="entry name" value="zinc finger protein 697"/>
    <property type="match status" value="1"/>
</dbReference>
<dbReference type="OrthoDB" id="4748970at2759"/>
<gene>
    <name evidence="9" type="ORF">CEUTPL_LOCUS11175</name>
</gene>
<keyword evidence="10" id="KW-1185">Reference proteome</keyword>
<evidence type="ECO:0000256" key="1">
    <source>
        <dbReference type="ARBA" id="ARBA00004123"/>
    </source>
</evidence>
<dbReference type="GO" id="GO:0000981">
    <property type="term" value="F:DNA-binding transcription factor activity, RNA polymerase II-specific"/>
    <property type="evidence" value="ECO:0007669"/>
    <property type="project" value="TreeGrafter"/>
</dbReference>
<keyword evidence="3" id="KW-0677">Repeat</keyword>
<evidence type="ECO:0000313" key="9">
    <source>
        <dbReference type="EMBL" id="CAG9770727.1"/>
    </source>
</evidence>
<evidence type="ECO:0000259" key="8">
    <source>
        <dbReference type="PROSITE" id="PS50157"/>
    </source>
</evidence>
<accession>A0A9N9MTN2</accession>
<dbReference type="GO" id="GO:0005634">
    <property type="term" value="C:nucleus"/>
    <property type="evidence" value="ECO:0007669"/>
    <property type="project" value="UniProtKB-SubCell"/>
</dbReference>
<keyword evidence="4 7" id="KW-0863">Zinc-finger</keyword>
<evidence type="ECO:0000313" key="10">
    <source>
        <dbReference type="Proteomes" id="UP001152799"/>
    </source>
</evidence>
<evidence type="ECO:0000256" key="7">
    <source>
        <dbReference type="PROSITE-ProRule" id="PRU00042"/>
    </source>
</evidence>
<dbReference type="PANTHER" id="PTHR23235">
    <property type="entry name" value="KRUEPPEL-LIKE TRANSCRIPTION FACTOR"/>
    <property type="match status" value="1"/>
</dbReference>
<dbReference type="PANTHER" id="PTHR23235:SF150">
    <property type="entry name" value="KRUEPPEL-LIKE FACTOR LUNA"/>
    <property type="match status" value="1"/>
</dbReference>
<dbReference type="FunFam" id="3.30.160.60:FF:000018">
    <property type="entry name" value="Krueppel-like factor 15"/>
    <property type="match status" value="1"/>
</dbReference>
<dbReference type="InterPro" id="IPR036236">
    <property type="entry name" value="Znf_C2H2_sf"/>
</dbReference>
<dbReference type="EMBL" id="OU892282">
    <property type="protein sequence ID" value="CAG9770727.1"/>
    <property type="molecule type" value="Genomic_DNA"/>
</dbReference>
<dbReference type="SMART" id="SM00355">
    <property type="entry name" value="ZnF_C2H2"/>
    <property type="match status" value="3"/>
</dbReference>
<evidence type="ECO:0000256" key="2">
    <source>
        <dbReference type="ARBA" id="ARBA00022723"/>
    </source>
</evidence>
<feature type="domain" description="C2H2-type" evidence="8">
    <location>
        <begin position="76"/>
        <end position="105"/>
    </location>
</feature>
<keyword evidence="5" id="KW-0862">Zinc</keyword>
<dbReference type="Proteomes" id="UP001152799">
    <property type="component" value="Chromosome 6"/>
</dbReference>
<evidence type="ECO:0000256" key="3">
    <source>
        <dbReference type="ARBA" id="ARBA00022737"/>
    </source>
</evidence>
<reference evidence="9" key="1">
    <citation type="submission" date="2022-01" db="EMBL/GenBank/DDBJ databases">
        <authorList>
            <person name="King R."/>
        </authorList>
    </citation>
    <scope>NUCLEOTIDE SEQUENCE</scope>
</reference>
<protein>
    <recommendedName>
        <fullName evidence="8">C2H2-type domain-containing protein</fullName>
    </recommendedName>
</protein>
<evidence type="ECO:0000256" key="5">
    <source>
        <dbReference type="ARBA" id="ARBA00022833"/>
    </source>
</evidence>
<feature type="domain" description="C2H2-type" evidence="8">
    <location>
        <begin position="106"/>
        <end position="135"/>
    </location>
</feature>
<comment type="subcellular location">
    <subcellularLocation>
        <location evidence="1">Nucleus</location>
    </subcellularLocation>
</comment>
<name>A0A9N9MTN2_9CUCU</name>
<dbReference type="Gene3D" id="3.30.160.60">
    <property type="entry name" value="Classic Zinc Finger"/>
    <property type="match status" value="3"/>
</dbReference>
<dbReference type="FunFam" id="3.30.160.60:FF:000125">
    <property type="entry name" value="Putative zinc finger protein 143"/>
    <property type="match status" value="1"/>
</dbReference>
<evidence type="ECO:0000256" key="6">
    <source>
        <dbReference type="ARBA" id="ARBA00023242"/>
    </source>
</evidence>
<proteinExistence type="predicted"/>